<organism evidence="14 15">
    <name type="scientific">Flagellimonas maritima</name>
    <dbReference type="NCBI Taxonomy" id="1383885"/>
    <lineage>
        <taxon>Bacteria</taxon>
        <taxon>Pseudomonadati</taxon>
        <taxon>Bacteroidota</taxon>
        <taxon>Flavobacteriia</taxon>
        <taxon>Flavobacteriales</taxon>
        <taxon>Flavobacteriaceae</taxon>
        <taxon>Flagellimonas</taxon>
    </lineage>
</organism>
<comment type="similarity">
    <text evidence="2">Belongs to the TrkH potassium transport family.</text>
</comment>
<keyword evidence="5" id="KW-0997">Cell inner membrane</keyword>
<evidence type="ECO:0000256" key="12">
    <source>
        <dbReference type="PIRSR" id="PIRSR006247-1"/>
    </source>
</evidence>
<feature type="transmembrane region" description="Helical" evidence="13">
    <location>
        <begin position="486"/>
        <end position="508"/>
    </location>
</feature>
<accession>A0A2Z4LTV5</accession>
<evidence type="ECO:0000256" key="11">
    <source>
        <dbReference type="ARBA" id="ARBA00023136"/>
    </source>
</evidence>
<keyword evidence="9 13" id="KW-1133">Transmembrane helix</keyword>
<evidence type="ECO:0000256" key="2">
    <source>
        <dbReference type="ARBA" id="ARBA00009137"/>
    </source>
</evidence>
<evidence type="ECO:0000256" key="9">
    <source>
        <dbReference type="ARBA" id="ARBA00022989"/>
    </source>
</evidence>
<feature type="binding site" evidence="12">
    <location>
        <position position="460"/>
    </location>
    <ligand>
        <name>K(+)</name>
        <dbReference type="ChEBI" id="CHEBI:29103"/>
    </ligand>
</feature>
<feature type="binding site" evidence="12">
    <location>
        <position position="343"/>
    </location>
    <ligand>
        <name>K(+)</name>
        <dbReference type="ChEBI" id="CHEBI:29103"/>
    </ligand>
</feature>
<evidence type="ECO:0000313" key="15">
    <source>
        <dbReference type="Proteomes" id="UP000248536"/>
    </source>
</evidence>
<keyword evidence="15" id="KW-1185">Reference proteome</keyword>
<evidence type="ECO:0000256" key="6">
    <source>
        <dbReference type="ARBA" id="ARBA00022538"/>
    </source>
</evidence>
<evidence type="ECO:0000256" key="4">
    <source>
        <dbReference type="ARBA" id="ARBA00022475"/>
    </source>
</evidence>
<dbReference type="GO" id="GO:0046872">
    <property type="term" value="F:metal ion binding"/>
    <property type="evidence" value="ECO:0007669"/>
    <property type="project" value="UniProtKB-KW"/>
</dbReference>
<evidence type="ECO:0000256" key="7">
    <source>
        <dbReference type="ARBA" id="ARBA00022692"/>
    </source>
</evidence>
<feature type="binding site" evidence="12">
    <location>
        <position position="236"/>
    </location>
    <ligand>
        <name>K(+)</name>
        <dbReference type="ChEBI" id="CHEBI:29103"/>
    </ligand>
</feature>
<dbReference type="GO" id="GO:0005886">
    <property type="term" value="C:plasma membrane"/>
    <property type="evidence" value="ECO:0007669"/>
    <property type="project" value="UniProtKB-SubCell"/>
</dbReference>
<feature type="binding site" evidence="12">
    <location>
        <position position="344"/>
    </location>
    <ligand>
        <name>K(+)</name>
        <dbReference type="ChEBI" id="CHEBI:29103"/>
    </ligand>
</feature>
<evidence type="ECO:0000256" key="13">
    <source>
        <dbReference type="SAM" id="Phobius"/>
    </source>
</evidence>
<proteinExistence type="inferred from homology"/>
<dbReference type="PANTHER" id="PTHR32024">
    <property type="entry name" value="TRK SYSTEM POTASSIUM UPTAKE PROTEIN TRKG-RELATED"/>
    <property type="match status" value="1"/>
</dbReference>
<dbReference type="AlphaFoldDB" id="A0A2Z4LTV5"/>
<keyword evidence="3" id="KW-0813">Transport</keyword>
<dbReference type="Proteomes" id="UP000248536">
    <property type="component" value="Chromosome"/>
</dbReference>
<name>A0A2Z4LTV5_9FLAO</name>
<keyword evidence="8 12" id="KW-0630">Potassium</keyword>
<keyword evidence="10" id="KW-0406">Ion transport</keyword>
<keyword evidence="11 13" id="KW-0472">Membrane</keyword>
<dbReference type="GO" id="GO:0015379">
    <property type="term" value="F:potassium:chloride symporter activity"/>
    <property type="evidence" value="ECO:0007669"/>
    <property type="project" value="InterPro"/>
</dbReference>
<keyword evidence="6" id="KW-0633">Potassium transport</keyword>
<feature type="binding site" evidence="12">
    <location>
        <position position="461"/>
    </location>
    <ligand>
        <name>K(+)</name>
        <dbReference type="ChEBI" id="CHEBI:29103"/>
    </ligand>
</feature>
<evidence type="ECO:0000256" key="3">
    <source>
        <dbReference type="ARBA" id="ARBA00022448"/>
    </source>
</evidence>
<evidence type="ECO:0000313" key="14">
    <source>
        <dbReference type="EMBL" id="AWX45331.1"/>
    </source>
</evidence>
<sequence length="511" mass="56381">MPAQSDSTYRKAVFVMNLNTRIIVHIMGLLLLCNGFFMLISAFVSGIYKDGATLDITLAAIVTMLVGVMAMFYTRGHKKEVKRKEGYIVVTFGWIIMSISGTLPYLFSGAIPSVTNAFFETISGYTTTGASILDDIESLPKGILFWRSLTHWIGGMGIIVLAIAILPLLGIGGMQLFSAEAPGPGGDKLHPRITDTAKRLWLIYFGYTVTEAILLKLAGMSIFDAMNHALATLSTGGFSTKNASLAYWNDQPLIQYIIILFMFLAGSNFVLSYFAFTGRVQRVLKDEEFKYYTGFIVLFTIIAAIVVYVKANVPISDFHPMVYGEVESSFRHALFQVIAVITTTGFVTADFTGWTPFLTIFFFGLMFLGGSAGSTSGGIKVMRHLLIIKNGILEFKRTLHTNAIIPVRYNNKTVTEHIVYNIIAFFVLYMLLFIIGSLFLGFLGLDFISAIGGAASSLGNVGPAFGSLNPVSNYNSLPNVGKWWCGFLMLLGRLELFTVLIILTPYFWKKF</sequence>
<dbReference type="InterPro" id="IPR003445">
    <property type="entry name" value="Cat_transpt"/>
</dbReference>
<feature type="transmembrane region" description="Helical" evidence="13">
    <location>
        <begin position="253"/>
        <end position="277"/>
    </location>
</feature>
<reference evidence="14 15" key="1">
    <citation type="submission" date="2018-06" db="EMBL/GenBank/DDBJ databases">
        <title>Spongiibacterium sp. HME9304 Genome sequencing and assembly.</title>
        <authorList>
            <person name="Kang H."/>
            <person name="Kim H."/>
            <person name="Joh K."/>
        </authorList>
    </citation>
    <scope>NUCLEOTIDE SEQUENCE [LARGE SCALE GENOMIC DNA]</scope>
    <source>
        <strain evidence="14 15">HME9304</strain>
    </source>
</reference>
<dbReference type="Pfam" id="PF02386">
    <property type="entry name" value="TrkH"/>
    <property type="match status" value="1"/>
</dbReference>
<keyword evidence="7 13" id="KW-0812">Transmembrane</keyword>
<feature type="transmembrane region" description="Helical" evidence="13">
    <location>
        <begin position="200"/>
        <end position="223"/>
    </location>
</feature>
<comment type="subcellular location">
    <subcellularLocation>
        <location evidence="1">Cell inner membrane</location>
        <topology evidence="1">Multi-pass membrane protein</topology>
    </subcellularLocation>
</comment>
<feature type="transmembrane region" description="Helical" evidence="13">
    <location>
        <begin position="354"/>
        <end position="373"/>
    </location>
</feature>
<evidence type="ECO:0000256" key="8">
    <source>
        <dbReference type="ARBA" id="ARBA00022958"/>
    </source>
</evidence>
<dbReference type="InterPro" id="IPR004772">
    <property type="entry name" value="TrkH"/>
</dbReference>
<feature type="transmembrane region" description="Helical" evidence="13">
    <location>
        <begin position="152"/>
        <end position="179"/>
    </location>
</feature>
<keyword evidence="4" id="KW-1003">Cell membrane</keyword>
<gene>
    <name evidence="14" type="ORF">HME9304_02344</name>
</gene>
<feature type="binding site" evidence="12">
    <location>
        <position position="128"/>
    </location>
    <ligand>
        <name>K(+)</name>
        <dbReference type="ChEBI" id="CHEBI:29103"/>
    </ligand>
</feature>
<feature type="transmembrane region" description="Helical" evidence="13">
    <location>
        <begin position="418"/>
        <end position="440"/>
    </location>
</feature>
<feature type="transmembrane region" description="Helical" evidence="13">
    <location>
        <begin position="56"/>
        <end position="74"/>
    </location>
</feature>
<feature type="transmembrane region" description="Helical" evidence="13">
    <location>
        <begin position="289"/>
        <end position="309"/>
    </location>
</feature>
<keyword evidence="12" id="KW-0479">Metal-binding</keyword>
<evidence type="ECO:0000256" key="1">
    <source>
        <dbReference type="ARBA" id="ARBA00004429"/>
    </source>
</evidence>
<evidence type="ECO:0000256" key="5">
    <source>
        <dbReference type="ARBA" id="ARBA00022519"/>
    </source>
</evidence>
<feature type="transmembrane region" description="Helical" evidence="13">
    <location>
        <begin position="21"/>
        <end position="44"/>
    </location>
</feature>
<dbReference type="KEGG" id="spon:HME9304_02344"/>
<dbReference type="PANTHER" id="PTHR32024:SF2">
    <property type="entry name" value="TRK SYSTEM POTASSIUM UPTAKE PROTEIN TRKG-RELATED"/>
    <property type="match status" value="1"/>
</dbReference>
<evidence type="ECO:0000256" key="10">
    <source>
        <dbReference type="ARBA" id="ARBA00023065"/>
    </source>
</evidence>
<dbReference type="PIRSF" id="PIRSF006247">
    <property type="entry name" value="TrkH"/>
    <property type="match status" value="1"/>
</dbReference>
<dbReference type="EMBL" id="CP030104">
    <property type="protein sequence ID" value="AWX45331.1"/>
    <property type="molecule type" value="Genomic_DNA"/>
</dbReference>
<feature type="transmembrane region" description="Helical" evidence="13">
    <location>
        <begin position="86"/>
        <end position="107"/>
    </location>
</feature>
<feature type="binding site" evidence="12">
    <location>
        <position position="127"/>
    </location>
    <ligand>
        <name>K(+)</name>
        <dbReference type="ChEBI" id="CHEBI:29103"/>
    </ligand>
</feature>
<protein>
    <submittedName>
        <fullName evidence="14">Trk system potassium uptake protein TrkH</fullName>
    </submittedName>
</protein>